<evidence type="ECO:0000313" key="12">
    <source>
        <dbReference type="EnsemblMetazoa" id="XP_022671826"/>
    </source>
</evidence>
<dbReference type="OrthoDB" id="6512918at2759"/>
<dbReference type="Pfam" id="PF12698">
    <property type="entry name" value="ABC2_membrane_3"/>
    <property type="match status" value="1"/>
</dbReference>
<dbReference type="FunFam" id="3.40.50.300:FF:000298">
    <property type="entry name" value="ATP-binding cassette sub-family A member 12"/>
    <property type="match status" value="1"/>
</dbReference>
<evidence type="ECO:0000256" key="10">
    <source>
        <dbReference type="SAM" id="Phobius"/>
    </source>
</evidence>
<reference evidence="12" key="1">
    <citation type="submission" date="2021-01" db="UniProtKB">
        <authorList>
            <consortium name="EnsemblMetazoa"/>
        </authorList>
    </citation>
    <scope>IDENTIFICATION</scope>
</reference>
<evidence type="ECO:0000256" key="8">
    <source>
        <dbReference type="ARBA" id="ARBA00023136"/>
    </source>
</evidence>
<dbReference type="PROSITE" id="PS00211">
    <property type="entry name" value="ABC_TRANSPORTER_1"/>
    <property type="match status" value="1"/>
</dbReference>
<keyword evidence="5" id="KW-0547">Nucleotide-binding</keyword>
<dbReference type="GO" id="GO:0140359">
    <property type="term" value="F:ABC-type transporter activity"/>
    <property type="evidence" value="ECO:0007669"/>
    <property type="project" value="InterPro"/>
</dbReference>
<keyword evidence="4" id="KW-0677">Repeat</keyword>
<name>A0A7M7KTL5_VARDE</name>
<keyword evidence="6" id="KW-0067">ATP-binding</keyword>
<evidence type="ECO:0000256" key="3">
    <source>
        <dbReference type="ARBA" id="ARBA00022692"/>
    </source>
</evidence>
<comment type="subcellular location">
    <subcellularLocation>
        <location evidence="1">Membrane</location>
        <topology evidence="1">Multi-pass membrane protein</topology>
    </subcellularLocation>
</comment>
<feature type="transmembrane region" description="Helical" evidence="10">
    <location>
        <begin position="269"/>
        <end position="290"/>
    </location>
</feature>
<evidence type="ECO:0000256" key="6">
    <source>
        <dbReference type="ARBA" id="ARBA00022840"/>
    </source>
</evidence>
<dbReference type="Gene3D" id="3.40.50.300">
    <property type="entry name" value="P-loop containing nucleotide triphosphate hydrolases"/>
    <property type="match status" value="2"/>
</dbReference>
<feature type="compositionally biased region" description="Basic and acidic residues" evidence="9">
    <location>
        <begin position="858"/>
        <end position="869"/>
    </location>
</feature>
<dbReference type="GO" id="GO:0005319">
    <property type="term" value="F:lipid transporter activity"/>
    <property type="evidence" value="ECO:0007669"/>
    <property type="project" value="TreeGrafter"/>
</dbReference>
<dbReference type="KEGG" id="vde:111254837"/>
<dbReference type="CDD" id="cd03263">
    <property type="entry name" value="ABC_subfamily_A"/>
    <property type="match status" value="2"/>
</dbReference>
<feature type="transmembrane region" description="Helical" evidence="10">
    <location>
        <begin position="1072"/>
        <end position="1098"/>
    </location>
</feature>
<dbReference type="InParanoid" id="A0A7M7KTL5"/>
<dbReference type="PANTHER" id="PTHR19229:SF250">
    <property type="entry name" value="ABC TRANSPORTER DOMAIN-CONTAINING PROTEIN-RELATED"/>
    <property type="match status" value="1"/>
</dbReference>
<dbReference type="EnsemblMetazoa" id="XM_022816091">
    <property type="protein sequence ID" value="XP_022671826"/>
    <property type="gene ID" value="LOC111254837"/>
</dbReference>
<keyword evidence="3 10" id="KW-0812">Transmembrane</keyword>
<feature type="transmembrane region" description="Helical" evidence="10">
    <location>
        <begin position="419"/>
        <end position="439"/>
    </location>
</feature>
<feature type="transmembrane region" description="Helical" evidence="10">
    <location>
        <begin position="1317"/>
        <end position="1338"/>
    </location>
</feature>
<evidence type="ECO:0000256" key="1">
    <source>
        <dbReference type="ARBA" id="ARBA00004141"/>
    </source>
</evidence>
<dbReference type="InterPro" id="IPR003439">
    <property type="entry name" value="ABC_transporter-like_ATP-bd"/>
</dbReference>
<organism evidence="12 13">
    <name type="scientific">Varroa destructor</name>
    <name type="common">Honeybee mite</name>
    <dbReference type="NCBI Taxonomy" id="109461"/>
    <lineage>
        <taxon>Eukaryota</taxon>
        <taxon>Metazoa</taxon>
        <taxon>Ecdysozoa</taxon>
        <taxon>Arthropoda</taxon>
        <taxon>Chelicerata</taxon>
        <taxon>Arachnida</taxon>
        <taxon>Acari</taxon>
        <taxon>Parasitiformes</taxon>
        <taxon>Mesostigmata</taxon>
        <taxon>Gamasina</taxon>
        <taxon>Dermanyssoidea</taxon>
        <taxon>Varroidae</taxon>
        <taxon>Varroa</taxon>
    </lineage>
</organism>
<dbReference type="Pfam" id="PF23321">
    <property type="entry name" value="R1_ABCA1"/>
    <property type="match status" value="1"/>
</dbReference>
<feature type="transmembrane region" description="Helical" evidence="10">
    <location>
        <begin position="1157"/>
        <end position="1178"/>
    </location>
</feature>
<evidence type="ECO:0000256" key="7">
    <source>
        <dbReference type="ARBA" id="ARBA00022989"/>
    </source>
</evidence>
<dbReference type="GeneID" id="111254837"/>
<dbReference type="InterPro" id="IPR056264">
    <property type="entry name" value="R2_ABCA1-4-like"/>
</dbReference>
<feature type="transmembrane region" description="Helical" evidence="10">
    <location>
        <begin position="1118"/>
        <end position="1145"/>
    </location>
</feature>
<evidence type="ECO:0000256" key="5">
    <source>
        <dbReference type="ARBA" id="ARBA00022741"/>
    </source>
</evidence>
<dbReference type="InterPro" id="IPR003593">
    <property type="entry name" value="AAA+_ATPase"/>
</dbReference>
<dbReference type="PROSITE" id="PS50893">
    <property type="entry name" value="ABC_TRANSPORTER_2"/>
    <property type="match status" value="2"/>
</dbReference>
<feature type="transmembrane region" description="Helical" evidence="10">
    <location>
        <begin position="310"/>
        <end position="338"/>
    </location>
</feature>
<dbReference type="RefSeq" id="XP_022671826.1">
    <property type="nucleotide sequence ID" value="XM_022816091.1"/>
</dbReference>
<dbReference type="InterPro" id="IPR026082">
    <property type="entry name" value="ABCA"/>
</dbReference>
<keyword evidence="13" id="KW-1185">Reference proteome</keyword>
<keyword evidence="8 10" id="KW-0472">Membrane</keyword>
<evidence type="ECO:0000313" key="13">
    <source>
        <dbReference type="Proteomes" id="UP000594260"/>
    </source>
</evidence>
<dbReference type="InterPro" id="IPR017871">
    <property type="entry name" value="ABC_transporter-like_CS"/>
</dbReference>
<keyword evidence="2" id="KW-0813">Transport</keyword>
<dbReference type="OMA" id="IEMGNES"/>
<feature type="domain" description="ABC transporter" evidence="11">
    <location>
        <begin position="1401"/>
        <end position="1632"/>
    </location>
</feature>
<dbReference type="FunFam" id="3.40.50.300:FF:002470">
    <property type="entry name" value="ABC transporter, putative"/>
    <property type="match status" value="1"/>
</dbReference>
<dbReference type="GO" id="GO:0016020">
    <property type="term" value="C:membrane"/>
    <property type="evidence" value="ECO:0007669"/>
    <property type="project" value="UniProtKB-SubCell"/>
</dbReference>
<dbReference type="GO" id="GO:0005524">
    <property type="term" value="F:ATP binding"/>
    <property type="evidence" value="ECO:0007669"/>
    <property type="project" value="UniProtKB-KW"/>
</dbReference>
<feature type="transmembrane region" description="Helical" evidence="10">
    <location>
        <begin position="350"/>
        <end position="374"/>
    </location>
</feature>
<dbReference type="GO" id="GO:0016887">
    <property type="term" value="F:ATP hydrolysis activity"/>
    <property type="evidence" value="ECO:0007669"/>
    <property type="project" value="InterPro"/>
</dbReference>
<dbReference type="SMART" id="SM00382">
    <property type="entry name" value="AAA"/>
    <property type="match status" value="2"/>
</dbReference>
<dbReference type="InterPro" id="IPR013525">
    <property type="entry name" value="ABC2_TM"/>
</dbReference>
<dbReference type="SUPFAM" id="SSF52540">
    <property type="entry name" value="P-loop containing nucleoside triphosphate hydrolases"/>
    <property type="match status" value="2"/>
</dbReference>
<evidence type="ECO:0000259" key="11">
    <source>
        <dbReference type="PROSITE" id="PS50893"/>
    </source>
</evidence>
<dbReference type="InterPro" id="IPR027417">
    <property type="entry name" value="P-loop_NTPase"/>
</dbReference>
<feature type="region of interest" description="Disordered" evidence="9">
    <location>
        <begin position="843"/>
        <end position="869"/>
    </location>
</feature>
<accession>A0A7M7KTL5</accession>
<keyword evidence="7 10" id="KW-1133">Transmembrane helix</keyword>
<dbReference type="Pfam" id="PF00005">
    <property type="entry name" value="ABC_tran"/>
    <property type="match status" value="2"/>
</dbReference>
<dbReference type="Proteomes" id="UP000594260">
    <property type="component" value="Unplaced"/>
</dbReference>
<feature type="domain" description="ABC transporter" evidence="11">
    <location>
        <begin position="535"/>
        <end position="762"/>
    </location>
</feature>
<proteinExistence type="predicted"/>
<feature type="transmembrane region" description="Helical" evidence="10">
    <location>
        <begin position="1226"/>
        <end position="1249"/>
    </location>
</feature>
<feature type="transmembrane region" description="Helical" evidence="10">
    <location>
        <begin position="460"/>
        <end position="481"/>
    </location>
</feature>
<dbReference type="PANTHER" id="PTHR19229">
    <property type="entry name" value="ATP-BINDING CASSETTE TRANSPORTER SUBFAMILY A ABCA"/>
    <property type="match status" value="1"/>
</dbReference>
<protein>
    <recommendedName>
        <fullName evidence="11">ABC transporter domain-containing protein</fullName>
    </recommendedName>
</protein>
<evidence type="ECO:0000256" key="9">
    <source>
        <dbReference type="SAM" id="MobiDB-lite"/>
    </source>
</evidence>
<sequence length="1722" mass="195372">MVDFRSFEKRQVTKRLRFGRGCLLSATFKTLRLLIPAGQPARSSSGVHEGAMGYWRQLWAIYYKDFFIRKIKRHYIFATLEVIVPITLLSLLVYLRYCGTKGVLPYSGGPETYPQSPDIKIIVTEPSSKVAVAPNNTYTQHLLQRLVERSGMLLLPQAYPSWEELKYSIKESNSTLIALNMERVSSTRLDYVISIDAPRQVSSKGFPISNDPRNVSETMEPYILYPLIWNIFEHFADYFYAEPMIAPTLQPQPAAGYLTDYSFDQLSRFISQFLLFSYVVLIGVYPMQIIQEKASRIRELLRMSGQPEMVYWHGIFLTGMTSMTFVAVLATVLFALPVKGYPLLIKSSPFAVFLVLMTFSLVATLQLILISVLFNGPTMGAMVSILFWFLPLTLCTVLIDSKETDNYFSTDASVKLLTAMLPTCGCYWAFKIICFWESANVGLQFNNLADIATPGDNISMLSVLLTFLLTSLILAFLIFYLDAVLPWQYGIPKEPLFLFRKAYWIDVHERRDSFIPRVEDPTMFEPPPPNLEPFVVVDSITKVFGNKKVVDDLSVRFYKNQISVILGHNGAGKTTTMNILTGLFPPTSGDIFINGYSIRKDTKQARKSIGLCPQHNVLFDDLTVEEHLQYFAIIKNTPSFNGEIVELLTRFNLLHKRSTLAKDLSGGMKRKLSMANAMVGGSELLILDEPTAGMDPQARREIWSILQDARKTRTILLTTHYMEEADVLGDRIAFLAHGRLKCVGSPMFLKRKFNTGYKMRVAKAYPGHRSYNILDVVTSHVRGAVVEANMNHEIVFNLGFPPTEELVTLFHHLEDNKKRYGIATLGVAVTTMEDVFLKVGSADEDQNNSSSSQHSPRKSYERRPQASENTERFPRFRPIYGGALTRQQFRALFVKRFNSIKRQWWMPLLLFVLPLTLTYLFCVLDEWAYRHQIQITRTYSMKSIYGSTKSWFSSVFPQNSSRSIFKHLEAALLEEDVSNTVIPQQDFEKYLLSLSEKDPLAYRRTMMMGVAESKKGIELWVNDQPYLSAPSALIILQRAMLKKALKEQVTVEAATDPRDSTNVHTATLLKLIWVRFVAVFPISLATAFLTCSIVLNPIQENISKAKLVQLMSGVSQTIYFGASFVFDGILLVVSCVCMLAIMLIYNPLESFRVFDDTWEATLVILLLYAYAMTPMSYITSYMFTKPATGFMYLLVFNVLSGSVIVVVMAMLDMLSMTKHNLFKLDVDALAFFLQAFNYIPSFSVVWGFVNIHVNGLSRDFCKDNRKIMDEMCNNSLISPFVKPCCHSCEPANEFYQEGFNFCYVHTSPFAFQKRDGAGFQMLALFIVGTVLFAVLIFMESNAQRLFCFAFDKMNKLRRKSFGGYPNANSLTNGEDDDVHKERYETERLVRLGVAAISTEALVAHGLTKDYGRFRAVDNISFRVHEQECFGLLGVNGAGKTTTFGMLTGDLMCTEGNAYIKDTNIRKNVQKFQKHIGYCPQGDALIDKMTGREMLHLYCALRGVPPNLTEHLAAFIIDVADLEAHADKTTDSYSGGTKRKLSIALTLTGNPTVMFLDEPTAGVDPSARRKIWRTLLRAQRDMGSAIVLTSHSMEECEALCHRMCIMVNGRFRCIGSTQQLKSKYGEGFTVLIKLAIGHEYQANEVVELMKESFPGHVILRENYQSLLHFQVTDTSLRWSVLFQRVNDINKMMLFEDVIVSDTTLEQIFISFAKTQRRREEDLP</sequence>
<evidence type="ECO:0000256" key="2">
    <source>
        <dbReference type="ARBA" id="ARBA00022448"/>
    </source>
</evidence>
<feature type="transmembrane region" description="Helical" evidence="10">
    <location>
        <begin position="381"/>
        <end position="399"/>
    </location>
</feature>
<dbReference type="FunCoup" id="A0A7M7KTL5">
    <property type="interactions" value="313"/>
</dbReference>
<feature type="transmembrane region" description="Helical" evidence="10">
    <location>
        <begin position="1190"/>
        <end position="1214"/>
    </location>
</feature>
<feature type="transmembrane region" description="Helical" evidence="10">
    <location>
        <begin position="75"/>
        <end position="97"/>
    </location>
</feature>
<evidence type="ECO:0000256" key="4">
    <source>
        <dbReference type="ARBA" id="ARBA00022737"/>
    </source>
</evidence>